<organism evidence="2 3">
    <name type="scientific">Dyella japonica A8</name>
    <dbReference type="NCBI Taxonomy" id="1217721"/>
    <lineage>
        <taxon>Bacteria</taxon>
        <taxon>Pseudomonadati</taxon>
        <taxon>Pseudomonadota</taxon>
        <taxon>Gammaproteobacteria</taxon>
        <taxon>Lysobacterales</taxon>
        <taxon>Rhodanobacteraceae</taxon>
        <taxon>Dyella</taxon>
    </lineage>
</organism>
<sequence length="219" mass="24448">MPYRYRPLAQFSALLGWFGLALQLWFSVRLKLDHGGTTIDGVWLYLGYFTILTNLLVASVLTAAAFDTRAALPRFLQRPGVQTAAAMSIVIVSAVYNLMLRQLWSPSGWLLVADMIVHDFMPPLYLLYWWLAVPKGSLRWSQALAWQSYPAGYFTYVLLRGAANGWYPYPFLDVKSLGYGQVVVDALAVLVAFIAVALLLVALGRWQARRRNGAVAEAA</sequence>
<evidence type="ECO:0000256" key="1">
    <source>
        <dbReference type="SAM" id="Phobius"/>
    </source>
</evidence>
<dbReference type="OrthoDB" id="9809977at2"/>
<evidence type="ECO:0000313" key="2">
    <source>
        <dbReference type="EMBL" id="AIF46175.1"/>
    </source>
</evidence>
<keyword evidence="1" id="KW-0812">Transmembrane</keyword>
<keyword evidence="3" id="KW-1185">Reference proteome</keyword>
<accession>A0A075JX88</accession>
<dbReference type="InterPro" id="IPR049713">
    <property type="entry name" value="Pr6Pr-like"/>
</dbReference>
<feature type="transmembrane region" description="Helical" evidence="1">
    <location>
        <begin position="182"/>
        <end position="203"/>
    </location>
</feature>
<dbReference type="NCBIfam" id="NF038065">
    <property type="entry name" value="Pr6Pr"/>
    <property type="match status" value="1"/>
</dbReference>
<protein>
    <submittedName>
        <fullName evidence="2">Membrane protein</fullName>
    </submittedName>
</protein>
<dbReference type="STRING" id="1217721.HY57_02355"/>
<evidence type="ECO:0000313" key="3">
    <source>
        <dbReference type="Proteomes" id="UP000027987"/>
    </source>
</evidence>
<feature type="transmembrane region" description="Helical" evidence="1">
    <location>
        <begin position="108"/>
        <end position="131"/>
    </location>
</feature>
<dbReference type="HOGENOM" id="CLU_077680_0_0_6"/>
<feature type="transmembrane region" description="Helical" evidence="1">
    <location>
        <begin position="143"/>
        <end position="162"/>
    </location>
</feature>
<proteinExistence type="predicted"/>
<dbReference type="AlphaFoldDB" id="A0A075JX88"/>
<dbReference type="PATRIC" id="fig|1217721.7.peg.501"/>
<keyword evidence="1" id="KW-1133">Transmembrane helix</keyword>
<feature type="transmembrane region" description="Helical" evidence="1">
    <location>
        <begin position="7"/>
        <end position="26"/>
    </location>
</feature>
<name>A0A075JX88_9GAMM</name>
<dbReference type="KEGG" id="dja:HY57_02355"/>
<feature type="transmembrane region" description="Helical" evidence="1">
    <location>
        <begin position="78"/>
        <end position="96"/>
    </location>
</feature>
<reference evidence="2 3" key="1">
    <citation type="submission" date="2014-07" db="EMBL/GenBank/DDBJ databases">
        <title>Complete Genome Sequence of Dyella japonica Strain A8 Isolated from Malaysian Tropical Soil.</title>
        <authorList>
            <person name="Hui R.K.H."/>
            <person name="Chen J.-W."/>
            <person name="Chan K.-G."/>
            <person name="Leung F.C.C."/>
        </authorList>
    </citation>
    <scope>NUCLEOTIDE SEQUENCE [LARGE SCALE GENOMIC DNA]</scope>
    <source>
        <strain evidence="2 3">A8</strain>
    </source>
</reference>
<dbReference type="Proteomes" id="UP000027987">
    <property type="component" value="Chromosome"/>
</dbReference>
<gene>
    <name evidence="2" type="ORF">HY57_02355</name>
</gene>
<feature type="transmembrane region" description="Helical" evidence="1">
    <location>
        <begin position="46"/>
        <end position="66"/>
    </location>
</feature>
<keyword evidence="1" id="KW-0472">Membrane</keyword>
<dbReference type="RefSeq" id="WP_019463918.1">
    <property type="nucleotide sequence ID" value="NZ_ALOY01000093.1"/>
</dbReference>
<dbReference type="EMBL" id="CP008884">
    <property type="protein sequence ID" value="AIF46175.1"/>
    <property type="molecule type" value="Genomic_DNA"/>
</dbReference>